<dbReference type="Gene3D" id="3.40.50.300">
    <property type="entry name" value="P-loop containing nucleotide triphosphate hydrolases"/>
    <property type="match status" value="1"/>
</dbReference>
<comment type="caution">
    <text evidence="6">The sequence shown here is derived from an EMBL/GenBank/DDBJ whole genome shotgun (WGS) entry which is preliminary data.</text>
</comment>
<dbReference type="CDD" id="cd00200">
    <property type="entry name" value="WD40"/>
    <property type="match status" value="2"/>
</dbReference>
<dbReference type="SUPFAM" id="SSF50978">
    <property type="entry name" value="WD40 repeat-like"/>
    <property type="match status" value="2"/>
</dbReference>
<feature type="repeat" description="WD" evidence="3">
    <location>
        <begin position="1064"/>
        <end position="1105"/>
    </location>
</feature>
<evidence type="ECO:0000313" key="7">
    <source>
        <dbReference type="Proteomes" id="UP000383932"/>
    </source>
</evidence>
<dbReference type="PROSITE" id="PS50294">
    <property type="entry name" value="WD_REPEATS_REGION"/>
    <property type="match status" value="10"/>
</dbReference>
<dbReference type="PROSITE" id="PS00678">
    <property type="entry name" value="WD_REPEATS_1"/>
    <property type="match status" value="5"/>
</dbReference>
<dbReference type="InterPro" id="IPR027417">
    <property type="entry name" value="P-loop_NTPase"/>
</dbReference>
<feature type="repeat" description="WD" evidence="3">
    <location>
        <begin position="1150"/>
        <end position="1191"/>
    </location>
</feature>
<dbReference type="SMART" id="SM00320">
    <property type="entry name" value="WD40"/>
    <property type="match status" value="12"/>
</dbReference>
<evidence type="ECO:0000256" key="4">
    <source>
        <dbReference type="SAM" id="MobiDB-lite"/>
    </source>
</evidence>
<name>A0A5N5QBY5_9AGAM</name>
<dbReference type="OrthoDB" id="3266532at2759"/>
<dbReference type="Gene3D" id="2.130.10.10">
    <property type="entry name" value="YVTN repeat-like/Quinoprotein amine dehydrogenase"/>
    <property type="match status" value="5"/>
</dbReference>
<dbReference type="Proteomes" id="UP000383932">
    <property type="component" value="Unassembled WGS sequence"/>
</dbReference>
<dbReference type="PANTHER" id="PTHR22847:SF637">
    <property type="entry name" value="WD REPEAT DOMAIN 5B"/>
    <property type="match status" value="1"/>
</dbReference>
<dbReference type="PANTHER" id="PTHR22847">
    <property type="entry name" value="WD40 REPEAT PROTEIN"/>
    <property type="match status" value="1"/>
</dbReference>
<dbReference type="Pfam" id="PF00400">
    <property type="entry name" value="WD40"/>
    <property type="match status" value="10"/>
</dbReference>
<evidence type="ECO:0000313" key="6">
    <source>
        <dbReference type="EMBL" id="KAB5588887.1"/>
    </source>
</evidence>
<feature type="repeat" description="WD" evidence="3">
    <location>
        <begin position="1193"/>
        <end position="1234"/>
    </location>
</feature>
<gene>
    <name evidence="6" type="ORF">CTheo_7673</name>
</gene>
<feature type="repeat" description="WD" evidence="3">
    <location>
        <begin position="1319"/>
        <end position="1360"/>
    </location>
</feature>
<organism evidence="6 7">
    <name type="scientific">Ceratobasidium theobromae</name>
    <dbReference type="NCBI Taxonomy" id="1582974"/>
    <lineage>
        <taxon>Eukaryota</taxon>
        <taxon>Fungi</taxon>
        <taxon>Dikarya</taxon>
        <taxon>Basidiomycota</taxon>
        <taxon>Agaricomycotina</taxon>
        <taxon>Agaricomycetes</taxon>
        <taxon>Cantharellales</taxon>
        <taxon>Ceratobasidiaceae</taxon>
        <taxon>Ceratobasidium</taxon>
    </lineage>
</organism>
<feature type="repeat" description="WD" evidence="3">
    <location>
        <begin position="1252"/>
        <end position="1274"/>
    </location>
</feature>
<feature type="repeat" description="WD" evidence="3">
    <location>
        <begin position="891"/>
        <end position="932"/>
    </location>
</feature>
<dbReference type="InterPro" id="IPR015943">
    <property type="entry name" value="WD40/YVTN_repeat-like_dom_sf"/>
</dbReference>
<feature type="repeat" description="WD" evidence="3">
    <location>
        <begin position="934"/>
        <end position="975"/>
    </location>
</feature>
<evidence type="ECO:0000256" key="2">
    <source>
        <dbReference type="ARBA" id="ARBA00022737"/>
    </source>
</evidence>
<evidence type="ECO:0000256" key="1">
    <source>
        <dbReference type="ARBA" id="ARBA00022574"/>
    </source>
</evidence>
<dbReference type="PRINTS" id="PR00320">
    <property type="entry name" value="GPROTEINBRPT"/>
</dbReference>
<dbReference type="InterPro" id="IPR036322">
    <property type="entry name" value="WD40_repeat_dom_sf"/>
</dbReference>
<dbReference type="InterPro" id="IPR019775">
    <property type="entry name" value="WD40_repeat_CS"/>
</dbReference>
<dbReference type="PROSITE" id="PS50082">
    <property type="entry name" value="WD_REPEATS_2"/>
    <property type="match status" value="11"/>
</dbReference>
<feature type="repeat" description="WD" evidence="3">
    <location>
        <begin position="1021"/>
        <end position="1062"/>
    </location>
</feature>
<evidence type="ECO:0000256" key="3">
    <source>
        <dbReference type="PROSITE-ProRule" id="PRU00221"/>
    </source>
</evidence>
<feature type="repeat" description="WD" evidence="3">
    <location>
        <begin position="1107"/>
        <end position="1148"/>
    </location>
</feature>
<sequence length="1485" mass="164161">MKVFQKIKRVKARLSNLGGGRTRPVDPGSSSIVGQAAQPTAPPGLNSAQASIHEQTAASQLLSTSATVEANIPASAVSNALCQNSSAASPGPTSGLSLTAATQTITTPSFFPVSPSVTKKLRAGLQKLRKVLSERAEGFGPLKAVVDEIDGFMKIFENATDVRVEYQALGDELDVLFGDLAEQLGRSTSEKRPEPLSSEIQQEIKHIRDKRDRKTVSRHLEATNDLEDVLRCYRHVHMALGRLTLNANLTIWRVANEQVAEARLNRLSPTMSAVYNSSKADELRRRSCTPNTRTTVINKVKSWAHKAGAEAAYWMNGMAGTGKTTIAFSLCTELEEDKLLGASFFCSHLLPECRDVNLILPSVAYQLARFSLPFRSALAKMLEEDPDVHTRALKIQFERLLVRPLIEIKDTLPQVEVVVILDALDECENGEGVGQLLELLIRHELSLPIKFFLSSRPEAEIYPRLMRQMSEQLRPHLILHELDATSVRQDIQTYLLDELEGLELSDAQLASLVDQSGVLFIYAATVARYLKDGHAMMELDERLDLILGLSTFPSRKDRELDLLYTTILRRAFENPKLEAWGSERMKRVLDTVICAQEPLTVAALAGLLKMKNAKQVDALLQSLRSVININGTSGLVTTLHSSFPDFMLNQNRATTYYCRAAIYHGEFAQACFDVIRNNVPQFNICALKSSYFLDSEITDLDERADRVVSREMFYACRYWATHLDFNDEPDDIVEGLHEFLSARLLLWMEVLNVKKCIGLGADIIWRAEMWYMRHSQPQELTDLAHDTWRFVTTFANHAISRSTPHIYVSMLPFWSNSRPVAKCYMSRTQGLVKSHGTAMDRRDLALLATWKIGGMVQSACFSPTGARVIVATGNDVRILDGKTGRIAENLLKGHTDAVMTVGYSPDGTRIVSGSADHTLRIWDVRSCQTILGPLKGHTNLVQSAEFTPDGTRIISKGSDRTIRVWETQSGQMMGTHKLERDLVSILIILSPSGVQFASYSETAYDIRVYDLRTGQLSVGPLVGHNDRIYSVRYSPDGTRLVSGGSDKTIRVWDVRTGEMMLGPFKGHTMIIRSVRFSPDGTRVISGGMDGTVRLWDARGEHTIPDPLAGHSDTINSIVFSPDGTRIVSGSSDKTIRVWNTQSGQMILRPIEGHSDVVQSVHVSPDSSRIVSGSYDKTIRVWNLQTGKMALGPIEGHAHFVFSVVFSPDGASIFSGSRDGTIRGWSANSGEMVIGPIEGYSGLALSVSPSGAFLAGSSKNAIRLWDTRNGQMINNPLEGHTWPVESVGFSPDGTQIVSGSSDKSVRTWHVGSMQTILGPLKGHTQSIRSVGFSPDGTRIVSSSWDATVRVWDARNGQPLLGPLSGHTSPIQSCSFSPDNAHIVTASTDTTIRMWCIHGESCLAASPQFEAGKIPSTRSFKFDWVMNRDGWVLDPHSRRQLIWIPPDLHSSLLRPRNSILISSQGFVKLDFDSALIGDQWEQCYHPK</sequence>
<dbReference type="InterPro" id="IPR056884">
    <property type="entry name" value="NPHP3-like_N"/>
</dbReference>
<dbReference type="InterPro" id="IPR001680">
    <property type="entry name" value="WD40_rpt"/>
</dbReference>
<reference evidence="6 7" key="1">
    <citation type="journal article" date="2019" name="Fungal Biol. Biotechnol.">
        <title>Draft genome sequence of fastidious pathogen Ceratobasidium theobromae, which causes vascular-streak dieback in Theobroma cacao.</title>
        <authorList>
            <person name="Ali S.S."/>
            <person name="Asman A."/>
            <person name="Shao J."/>
            <person name="Firmansyah A.P."/>
            <person name="Susilo A.W."/>
            <person name="Rosmana A."/>
            <person name="McMahon P."/>
            <person name="Junaid M."/>
            <person name="Guest D."/>
            <person name="Kheng T.Y."/>
            <person name="Meinhardt L.W."/>
            <person name="Bailey B.A."/>
        </authorList>
    </citation>
    <scope>NUCLEOTIDE SEQUENCE [LARGE SCALE GENOMIC DNA]</scope>
    <source>
        <strain evidence="6 7">CT2</strain>
    </source>
</reference>
<keyword evidence="7" id="KW-1185">Reference proteome</keyword>
<feature type="repeat" description="WD" evidence="3">
    <location>
        <begin position="1362"/>
        <end position="1393"/>
    </location>
</feature>
<feature type="repeat" description="WD" evidence="3">
    <location>
        <begin position="1276"/>
        <end position="1317"/>
    </location>
</feature>
<dbReference type="SUPFAM" id="SSF52540">
    <property type="entry name" value="P-loop containing nucleoside triphosphate hydrolases"/>
    <property type="match status" value="1"/>
</dbReference>
<dbReference type="PROSITE" id="PS50837">
    <property type="entry name" value="NACHT"/>
    <property type="match status" value="1"/>
</dbReference>
<dbReference type="InterPro" id="IPR020472">
    <property type="entry name" value="WD40_PAC1"/>
</dbReference>
<proteinExistence type="predicted"/>
<protein>
    <submittedName>
        <fullName evidence="6">Notchless protein</fullName>
    </submittedName>
</protein>
<feature type="domain" description="NACHT" evidence="5">
    <location>
        <begin position="311"/>
        <end position="459"/>
    </location>
</feature>
<dbReference type="InterPro" id="IPR007111">
    <property type="entry name" value="NACHT_NTPase"/>
</dbReference>
<dbReference type="Pfam" id="PF24883">
    <property type="entry name" value="NPHP3_N"/>
    <property type="match status" value="1"/>
</dbReference>
<accession>A0A5N5QBY5</accession>
<evidence type="ECO:0000259" key="5">
    <source>
        <dbReference type="PROSITE" id="PS50837"/>
    </source>
</evidence>
<dbReference type="GO" id="GO:1990234">
    <property type="term" value="C:transferase complex"/>
    <property type="evidence" value="ECO:0007669"/>
    <property type="project" value="UniProtKB-ARBA"/>
</dbReference>
<feature type="region of interest" description="Disordered" evidence="4">
    <location>
        <begin position="15"/>
        <end position="47"/>
    </location>
</feature>
<keyword evidence="1 3" id="KW-0853">WD repeat</keyword>
<keyword evidence="2" id="KW-0677">Repeat</keyword>
<dbReference type="EMBL" id="SSOP01000352">
    <property type="protein sequence ID" value="KAB5588887.1"/>
    <property type="molecule type" value="Genomic_DNA"/>
</dbReference>